<feature type="chain" id="PRO_5004710614" description="MetA-pathway of phenol degradation" evidence="1">
    <location>
        <begin position="25"/>
        <end position="294"/>
    </location>
</feature>
<feature type="signal peptide" evidence="1">
    <location>
        <begin position="1"/>
        <end position="24"/>
    </location>
</feature>
<dbReference type="PATRIC" id="fig|1341683.3.peg.1287"/>
<evidence type="ECO:0008006" key="4">
    <source>
        <dbReference type="Google" id="ProtNLM"/>
    </source>
</evidence>
<proteinExistence type="predicted"/>
<sequence length="294" mass="32893">MFFTHLKKIAALVASFTTLHSAYAVDVNAGDYTALPVGTDVAALYYQHGESDGYYVNGDKIDAKSQSDIGILRLIHFTQIGNMTVDPQILLPFGTVYNTRVAGQHLNDASGIADPIIGATFWLVNQPKAGVSGRYVGLTPLIYLPVGQYNKHDSVNLGENRFKYDLQLGWVEPLYKNWSAEFYQDVVFYGNNDQAGNGSQTLKQHTSYQTQANLRYDFNPKQRVALGYSATYGGKQELDGVDQNTQTKTQQVRFEYQQMLNARTQFSAQLTSDTQLESGFKKQLGANFRLLYLF</sequence>
<organism evidence="2 3">
    <name type="scientific">Acinetobacter brisouii CIP 110357</name>
    <dbReference type="NCBI Taxonomy" id="1341683"/>
    <lineage>
        <taxon>Bacteria</taxon>
        <taxon>Pseudomonadati</taxon>
        <taxon>Pseudomonadota</taxon>
        <taxon>Gammaproteobacteria</taxon>
        <taxon>Moraxellales</taxon>
        <taxon>Moraxellaceae</taxon>
        <taxon>Acinetobacter</taxon>
    </lineage>
</organism>
<keyword evidence="3" id="KW-1185">Reference proteome</keyword>
<dbReference type="OrthoDB" id="191143at2"/>
<accession>V2UQE2</accession>
<dbReference type="HOGENOM" id="CLU_082643_0_0_6"/>
<dbReference type="STRING" id="396323.VH98_11700"/>
<reference evidence="2 3" key="1">
    <citation type="submission" date="2013-10" db="EMBL/GenBank/DDBJ databases">
        <title>The Genome Sequence of Acinetobacter brisouii CIP 110357.</title>
        <authorList>
            <consortium name="The Broad Institute Genomics Platform"/>
            <consortium name="The Broad Institute Genome Sequencing Center for Infectious Disease"/>
            <person name="Cerqueira G."/>
            <person name="Feldgarden M."/>
            <person name="Courvalin P."/>
            <person name="Grillot-Courvalin C."/>
            <person name="Clermont D."/>
            <person name="Rocha E."/>
            <person name="Yoon E.-J."/>
            <person name="Nemec A."/>
            <person name="Young S.K."/>
            <person name="Zeng Q."/>
            <person name="Gargeya S."/>
            <person name="Fitzgerald M."/>
            <person name="Abouelleil A."/>
            <person name="Alvarado L."/>
            <person name="Berlin A.M."/>
            <person name="Chapman S.B."/>
            <person name="Gainer-Dewar J."/>
            <person name="Goldberg J."/>
            <person name="Gnerre S."/>
            <person name="Griggs A."/>
            <person name="Gujja S."/>
            <person name="Hansen M."/>
            <person name="Howarth C."/>
            <person name="Imamovic A."/>
            <person name="Ireland A."/>
            <person name="Larimer J."/>
            <person name="McCowan C."/>
            <person name="Murphy C."/>
            <person name="Pearson M."/>
            <person name="Poon T.W."/>
            <person name="Priest M."/>
            <person name="Roberts A."/>
            <person name="Saif S."/>
            <person name="Shea T."/>
            <person name="Sykes S."/>
            <person name="Wortman J."/>
            <person name="Nusbaum C."/>
            <person name="Birren B."/>
        </authorList>
    </citation>
    <scope>NUCLEOTIDE SEQUENCE [LARGE SCALE GENOMIC DNA]</scope>
    <source>
        <strain evidence="2 3">CIP 110357</strain>
    </source>
</reference>
<dbReference type="EMBL" id="AYEU01000006">
    <property type="protein sequence ID" value="ESK50801.1"/>
    <property type="molecule type" value="Genomic_DNA"/>
</dbReference>
<keyword evidence="1" id="KW-0732">Signal</keyword>
<evidence type="ECO:0000256" key="1">
    <source>
        <dbReference type="SAM" id="SignalP"/>
    </source>
</evidence>
<evidence type="ECO:0000313" key="2">
    <source>
        <dbReference type="EMBL" id="ESK50801.1"/>
    </source>
</evidence>
<dbReference type="Pfam" id="PF13557">
    <property type="entry name" value="Phenol_MetA_deg"/>
    <property type="match status" value="1"/>
</dbReference>
<dbReference type="Proteomes" id="UP000018418">
    <property type="component" value="Unassembled WGS sequence"/>
</dbReference>
<dbReference type="InterPro" id="IPR025737">
    <property type="entry name" value="FApF"/>
</dbReference>
<name>V2UQE2_9GAMM</name>
<gene>
    <name evidence="2" type="ORF">P255_01299</name>
</gene>
<comment type="caution">
    <text evidence="2">The sequence shown here is derived from an EMBL/GenBank/DDBJ whole genome shotgun (WGS) entry which is preliminary data.</text>
</comment>
<dbReference type="AlphaFoldDB" id="V2UQE2"/>
<evidence type="ECO:0000313" key="3">
    <source>
        <dbReference type="Proteomes" id="UP000018418"/>
    </source>
</evidence>
<dbReference type="RefSeq" id="WP_004901722.1">
    <property type="nucleotide sequence ID" value="NZ_BBTI01000018.1"/>
</dbReference>
<protein>
    <recommendedName>
        <fullName evidence="4">MetA-pathway of phenol degradation</fullName>
    </recommendedName>
</protein>